<dbReference type="Pfam" id="PF07763">
    <property type="entry name" value="FEZ"/>
    <property type="match status" value="2"/>
</dbReference>
<comment type="caution">
    <text evidence="4">The sequence shown here is derived from an EMBL/GenBank/DDBJ whole genome shotgun (WGS) entry which is preliminary data.</text>
</comment>
<keyword evidence="2" id="KW-0597">Phosphoprotein</keyword>
<dbReference type="InterPro" id="IPR011680">
    <property type="entry name" value="FEZ"/>
</dbReference>
<dbReference type="GO" id="GO:0030424">
    <property type="term" value="C:axon"/>
    <property type="evidence" value="ECO:0007669"/>
    <property type="project" value="TreeGrafter"/>
</dbReference>
<protein>
    <recommendedName>
        <fullName evidence="6">Fasciculation and elongation protein zeta 2</fullName>
    </recommendedName>
</protein>
<evidence type="ECO:0000256" key="3">
    <source>
        <dbReference type="ARBA" id="ARBA00023054"/>
    </source>
</evidence>
<evidence type="ECO:0000256" key="1">
    <source>
        <dbReference type="ARBA" id="ARBA00006788"/>
    </source>
</evidence>
<organism evidence="4 5">
    <name type="scientific">Cercopithifilaria johnstoni</name>
    <dbReference type="NCBI Taxonomy" id="2874296"/>
    <lineage>
        <taxon>Eukaryota</taxon>
        <taxon>Metazoa</taxon>
        <taxon>Ecdysozoa</taxon>
        <taxon>Nematoda</taxon>
        <taxon>Chromadorea</taxon>
        <taxon>Rhabditida</taxon>
        <taxon>Spirurina</taxon>
        <taxon>Spiruromorpha</taxon>
        <taxon>Filarioidea</taxon>
        <taxon>Onchocercidae</taxon>
        <taxon>Cercopithifilaria</taxon>
    </lineage>
</organism>
<dbReference type="OrthoDB" id="7959977at2759"/>
<dbReference type="Proteomes" id="UP000746747">
    <property type="component" value="Unassembled WGS sequence"/>
</dbReference>
<keyword evidence="3" id="KW-0175">Coiled coil</keyword>
<evidence type="ECO:0008006" key="6">
    <source>
        <dbReference type="Google" id="ProtNLM"/>
    </source>
</evidence>
<dbReference type="PANTHER" id="PTHR12394">
    <property type="entry name" value="ZYGIN"/>
    <property type="match status" value="1"/>
</dbReference>
<gene>
    <name evidence="4" type="ORF">CJOHNSTONI_LOCUS8160</name>
</gene>
<keyword evidence="5" id="KW-1185">Reference proteome</keyword>
<dbReference type="PANTHER" id="PTHR12394:SF12">
    <property type="entry name" value="LD08195P"/>
    <property type="match status" value="1"/>
</dbReference>
<proteinExistence type="inferred from homology"/>
<name>A0A8J2Q6A5_9BILA</name>
<evidence type="ECO:0000256" key="2">
    <source>
        <dbReference type="ARBA" id="ARBA00022553"/>
    </source>
</evidence>
<accession>A0A8J2Q6A5</accession>
<dbReference type="EMBL" id="CAKAEH010001659">
    <property type="protein sequence ID" value="CAG9538453.1"/>
    <property type="molecule type" value="Genomic_DNA"/>
</dbReference>
<dbReference type="GO" id="GO:0005737">
    <property type="term" value="C:cytoplasm"/>
    <property type="evidence" value="ECO:0007669"/>
    <property type="project" value="TreeGrafter"/>
</dbReference>
<dbReference type="AlphaFoldDB" id="A0A8J2Q6A5"/>
<evidence type="ECO:0000313" key="5">
    <source>
        <dbReference type="Proteomes" id="UP000746747"/>
    </source>
</evidence>
<sequence>MVMGIGMGEDINCSVPEVPLAHLEDDTDFIKAASQQSTSDCENNFDENFDAENLSGSLEDLVGTFDQKISHCFKDLNKATEEIAPIQVRSEDEIMSESQIWWTLTGNFGNMPPLDFSKTQTRQLQLPALNLQPCKRFQFGFHSYQTKDTNTNLSSFLSSMCHQFTITAVSLFPCVGAAIPSVPLSDNFPYQRLPKNPGDVDFIRRNKENSDPGIDLSEEDEELRSALDMHQLISQRGPLSESPPQTADQVIEEIDQMLQSCDFSGSVMTDHTMESMDSMYSSMRSPLSNGQYEMDVKLRQAVAITSNSENLESFTYSRLLALSAEMEQLIQVYNDSLVEQLAHRDELEYEKEMKNTFISLLLSIQNRRRHFTNERKRKPLKTDSSQLPQYMTATIPHDESRLSMDMNTLMALIKLLRAIDEDSPAVPSMLTDYILTVLCPSASSSVTTDLAAYK</sequence>
<evidence type="ECO:0000313" key="4">
    <source>
        <dbReference type="EMBL" id="CAG9538453.1"/>
    </source>
</evidence>
<comment type="similarity">
    <text evidence="1">Belongs to the zygin family.</text>
</comment>
<reference evidence="4" key="1">
    <citation type="submission" date="2021-09" db="EMBL/GenBank/DDBJ databases">
        <authorList>
            <consortium name="Pathogen Informatics"/>
        </authorList>
    </citation>
    <scope>NUCLEOTIDE SEQUENCE</scope>
</reference>